<evidence type="ECO:0000313" key="4">
    <source>
        <dbReference type="Proteomes" id="UP000189933"/>
    </source>
</evidence>
<comment type="similarity">
    <text evidence="1">Belongs to the bacterial sugar transferase family.</text>
</comment>
<dbReference type="PANTHER" id="PTHR30576">
    <property type="entry name" value="COLANIC BIOSYNTHESIS UDP-GLUCOSE LIPID CARRIER TRANSFERASE"/>
    <property type="match status" value="1"/>
</dbReference>
<reference evidence="4" key="1">
    <citation type="submission" date="2017-02" db="EMBL/GenBank/DDBJ databases">
        <authorList>
            <person name="Varghese N."/>
            <person name="Submissions S."/>
        </authorList>
    </citation>
    <scope>NUCLEOTIDE SEQUENCE [LARGE SCALE GENOMIC DNA]</scope>
    <source>
        <strain evidence="4">DSM 16521</strain>
    </source>
</reference>
<gene>
    <name evidence="3" type="ORF">SAMN02745885_00050</name>
</gene>
<dbReference type="OrthoDB" id="9808602at2"/>
<dbReference type="Pfam" id="PF02397">
    <property type="entry name" value="Bac_transf"/>
    <property type="match status" value="1"/>
</dbReference>
<evidence type="ECO:0000259" key="2">
    <source>
        <dbReference type="Pfam" id="PF02397"/>
    </source>
</evidence>
<name>A0A1T4L6H8_9FIRM</name>
<dbReference type="GO" id="GO:0016780">
    <property type="term" value="F:phosphotransferase activity, for other substituted phosphate groups"/>
    <property type="evidence" value="ECO:0007669"/>
    <property type="project" value="TreeGrafter"/>
</dbReference>
<sequence length="53" mass="6199">MKPGITCIWQVSGRNDVSFEEWMEMDMEYIDRASLWLDLALVVKTVFKMAEGK</sequence>
<evidence type="ECO:0000256" key="1">
    <source>
        <dbReference type="ARBA" id="ARBA00006464"/>
    </source>
</evidence>
<dbReference type="PANTHER" id="PTHR30576:SF10">
    <property type="entry name" value="SLL5057 PROTEIN"/>
    <property type="match status" value="1"/>
</dbReference>
<keyword evidence="4" id="KW-1185">Reference proteome</keyword>
<dbReference type="EMBL" id="FUXM01000001">
    <property type="protein sequence ID" value="SJZ50339.1"/>
    <property type="molecule type" value="Genomic_DNA"/>
</dbReference>
<proteinExistence type="inferred from homology"/>
<evidence type="ECO:0000313" key="3">
    <source>
        <dbReference type="EMBL" id="SJZ50339.1"/>
    </source>
</evidence>
<dbReference type="AlphaFoldDB" id="A0A1T4L6H8"/>
<dbReference type="Proteomes" id="UP000189933">
    <property type="component" value="Unassembled WGS sequence"/>
</dbReference>
<accession>A0A1T4L6H8</accession>
<dbReference type="InterPro" id="IPR003362">
    <property type="entry name" value="Bact_transf"/>
</dbReference>
<feature type="domain" description="Bacterial sugar transferase" evidence="2">
    <location>
        <begin position="1"/>
        <end position="49"/>
    </location>
</feature>
<protein>
    <submittedName>
        <fullName evidence="3">Sugar transferase</fullName>
    </submittedName>
</protein>
<organism evidence="3 4">
    <name type="scientific">Carboxydocella sporoproducens DSM 16521</name>
    <dbReference type="NCBI Taxonomy" id="1121270"/>
    <lineage>
        <taxon>Bacteria</taxon>
        <taxon>Bacillati</taxon>
        <taxon>Bacillota</taxon>
        <taxon>Clostridia</taxon>
        <taxon>Eubacteriales</taxon>
        <taxon>Clostridiales Family XVI. Incertae Sedis</taxon>
        <taxon>Carboxydocella</taxon>
    </lineage>
</organism>
<keyword evidence="3" id="KW-0808">Transferase</keyword>